<reference evidence="2" key="1">
    <citation type="journal article" date="2014" name="Front. Microbiol.">
        <title>High frequency of phylogenetically diverse reductive dehalogenase-homologous genes in deep subseafloor sedimentary metagenomes.</title>
        <authorList>
            <person name="Kawai M."/>
            <person name="Futagami T."/>
            <person name="Toyoda A."/>
            <person name="Takaki Y."/>
            <person name="Nishi S."/>
            <person name="Hori S."/>
            <person name="Arai W."/>
            <person name="Tsubouchi T."/>
            <person name="Morono Y."/>
            <person name="Uchiyama I."/>
            <person name="Ito T."/>
            <person name="Fujiyama A."/>
            <person name="Inagaki F."/>
            <person name="Takami H."/>
        </authorList>
    </citation>
    <scope>NUCLEOTIDE SEQUENCE</scope>
    <source>
        <strain evidence="2">Expedition CK06-06</strain>
    </source>
</reference>
<organism evidence="2">
    <name type="scientific">marine sediment metagenome</name>
    <dbReference type="NCBI Taxonomy" id="412755"/>
    <lineage>
        <taxon>unclassified sequences</taxon>
        <taxon>metagenomes</taxon>
        <taxon>ecological metagenomes</taxon>
    </lineage>
</organism>
<dbReference type="PANTHER" id="PTHR35279">
    <property type="match status" value="1"/>
</dbReference>
<evidence type="ECO:0008006" key="3">
    <source>
        <dbReference type="Google" id="ProtNLM"/>
    </source>
</evidence>
<dbReference type="AlphaFoldDB" id="X1MG22"/>
<evidence type="ECO:0000256" key="1">
    <source>
        <dbReference type="SAM" id="MobiDB-lite"/>
    </source>
</evidence>
<feature type="region of interest" description="Disordered" evidence="1">
    <location>
        <begin position="128"/>
        <end position="150"/>
    </location>
</feature>
<dbReference type="InterPro" id="IPR023296">
    <property type="entry name" value="Glyco_hydro_beta-prop_sf"/>
</dbReference>
<dbReference type="EMBL" id="BARV01011230">
    <property type="protein sequence ID" value="GAI05329.1"/>
    <property type="molecule type" value="Genomic_DNA"/>
</dbReference>
<dbReference type="SUPFAM" id="SSF75005">
    <property type="entry name" value="Arabinanase/levansucrase/invertase"/>
    <property type="match status" value="1"/>
</dbReference>
<sequence length="170" mass="19440">ISDIHYDNGLYWMWYFGGDQTVTDLATPWGTFKVKGIIMRPGCAISRDGLNWTRLEGPYRGSFLDHGGPDDWDALFCSWPRVLKDDDGSYKMYYLTFNPAKGSFSVGMAVSEDGFRWKKVGQILGPGEPGSFDEGGSELPAHSQDRRSVRDVLRRPRRQRLLLHWRGSFR</sequence>
<accession>X1MG22</accession>
<proteinExistence type="predicted"/>
<dbReference type="PANTHER" id="PTHR35279:SF1">
    <property type="entry name" value="ARABINANASE_LEVANSUCRASE_INVERTASE"/>
    <property type="match status" value="1"/>
</dbReference>
<name>X1MG22_9ZZZZ</name>
<dbReference type="Gene3D" id="2.115.10.20">
    <property type="entry name" value="Glycosyl hydrolase domain, family 43"/>
    <property type="match status" value="1"/>
</dbReference>
<protein>
    <recommendedName>
        <fullName evidence="3">Glycosyl hydrolase family 32 N-terminal domain-containing protein</fullName>
    </recommendedName>
</protein>
<gene>
    <name evidence="2" type="ORF">S06H3_21393</name>
</gene>
<evidence type="ECO:0000313" key="2">
    <source>
        <dbReference type="EMBL" id="GAI05329.1"/>
    </source>
</evidence>
<comment type="caution">
    <text evidence="2">The sequence shown here is derived from an EMBL/GenBank/DDBJ whole genome shotgun (WGS) entry which is preliminary data.</text>
</comment>
<feature type="non-terminal residue" evidence="2">
    <location>
        <position position="1"/>
    </location>
</feature>